<dbReference type="Proteomes" id="UP000295404">
    <property type="component" value="Unassembled WGS sequence"/>
</dbReference>
<evidence type="ECO:0000313" key="1">
    <source>
        <dbReference type="EMBL" id="PQV43315.1"/>
    </source>
</evidence>
<evidence type="ECO:0000313" key="4">
    <source>
        <dbReference type="Proteomes" id="UP000217726"/>
    </source>
</evidence>
<dbReference type="AlphaFoldDB" id="A0A285EMD9"/>
<dbReference type="Proteomes" id="UP000217726">
    <property type="component" value="Unassembled WGS sequence"/>
</dbReference>
<protein>
    <submittedName>
        <fullName evidence="2">Uncharacterized protein</fullName>
    </submittedName>
</protein>
<dbReference type="EMBL" id="SMMS01000001">
    <property type="protein sequence ID" value="TCL11141.1"/>
    <property type="molecule type" value="Genomic_DNA"/>
</dbReference>
<gene>
    <name evidence="1" type="ORF">B0H22_10236</name>
    <name evidence="3" type="ORF">C7960_0244</name>
    <name evidence="2" type="ORF">SAMN06295989_101211</name>
</gene>
<reference evidence="4" key="1">
    <citation type="submission" date="2017-09" db="EMBL/GenBank/DDBJ databases">
        <authorList>
            <person name="Varghese N."/>
            <person name="Submissions S."/>
        </authorList>
    </citation>
    <scope>NUCLEOTIDE SEQUENCE [LARGE SCALE GENOMIC DNA]</scope>
    <source>
        <strain evidence="4">WG-1MB</strain>
    </source>
</reference>
<sequence>MHTKHLPVSMIALALLSSAAMAVEITVDDSGSGNYTTIQAAVNAANDTGLLATSG</sequence>
<reference evidence="2" key="2">
    <citation type="submission" date="2017-09" db="EMBL/GenBank/DDBJ databases">
        <authorList>
            <person name="Ehlers B."/>
            <person name="Leendertz F.H."/>
        </authorList>
    </citation>
    <scope>NUCLEOTIDE SEQUENCE [LARGE SCALE GENOMIC DNA]</scope>
    <source>
        <strain evidence="2">WG-1MB</strain>
    </source>
</reference>
<evidence type="ECO:0000313" key="3">
    <source>
        <dbReference type="EMBL" id="TCL11141.1"/>
    </source>
</evidence>
<evidence type="ECO:0000313" key="2">
    <source>
        <dbReference type="EMBL" id="SNY00268.1"/>
    </source>
</evidence>
<evidence type="ECO:0000313" key="6">
    <source>
        <dbReference type="Proteomes" id="UP000295404"/>
    </source>
</evidence>
<keyword evidence="4" id="KW-1185">Reference proteome</keyword>
<dbReference type="Gene3D" id="2.160.20.10">
    <property type="entry name" value="Single-stranded right-handed beta-helix, Pectin lyase-like"/>
    <property type="match status" value="1"/>
</dbReference>
<dbReference type="EMBL" id="OBDR01000001">
    <property type="protein sequence ID" value="SNY00268.1"/>
    <property type="molecule type" value="Genomic_DNA"/>
</dbReference>
<dbReference type="Proteomes" id="UP000251060">
    <property type="component" value="Unassembled WGS sequence"/>
</dbReference>
<proteinExistence type="predicted"/>
<dbReference type="EMBL" id="PVBU01000002">
    <property type="protein sequence ID" value="PQV43315.1"/>
    <property type="molecule type" value="Genomic_DNA"/>
</dbReference>
<dbReference type="InterPro" id="IPR012334">
    <property type="entry name" value="Pectin_lyas_fold"/>
</dbReference>
<dbReference type="RefSeq" id="WP_183406943.1">
    <property type="nucleotide sequence ID" value="NZ_RJJF01000019.1"/>
</dbReference>
<dbReference type="InterPro" id="IPR011050">
    <property type="entry name" value="Pectin_lyase_fold/virulence"/>
</dbReference>
<evidence type="ECO:0000313" key="5">
    <source>
        <dbReference type="Proteomes" id="UP000251060"/>
    </source>
</evidence>
<dbReference type="SUPFAM" id="SSF51126">
    <property type="entry name" value="Pectin lyase-like"/>
    <property type="match status" value="1"/>
</dbReference>
<reference evidence="3 6" key="3">
    <citation type="submission" date="2019-03" db="EMBL/GenBank/DDBJ databases">
        <title>Subsurface microbial communities from deep shales in Ohio and West Virginia, USA.</title>
        <authorList>
            <person name="Wrighton K."/>
        </authorList>
    </citation>
    <scope>NUCLEOTIDE SEQUENCE [LARGE SCALE GENOMIC DNA]</scope>
    <source>
        <strain evidence="1 5">DSM 10369</strain>
        <strain evidence="3 6">WG1_MB</strain>
    </source>
</reference>
<accession>A0A285EMD9</accession>
<name>A0A285EMD9_9EURY</name>
<organism evidence="2 4">
    <name type="scientific">Methanohalophilus euhalobius</name>
    <dbReference type="NCBI Taxonomy" id="51203"/>
    <lineage>
        <taxon>Archaea</taxon>
        <taxon>Methanobacteriati</taxon>
        <taxon>Methanobacteriota</taxon>
        <taxon>Stenosarchaea group</taxon>
        <taxon>Methanomicrobia</taxon>
        <taxon>Methanosarcinales</taxon>
        <taxon>Methanosarcinaceae</taxon>
        <taxon>Methanohalophilus</taxon>
    </lineage>
</organism>